<reference evidence="1 2" key="1">
    <citation type="submission" date="2017-12" db="EMBL/GenBank/DDBJ databases">
        <title>Phylogenetic diversity of female urinary microbiome.</title>
        <authorList>
            <person name="Thomas-White K."/>
            <person name="Wolfe A.J."/>
        </authorList>
    </citation>
    <scope>NUCLEOTIDE SEQUENCE [LARGE SCALE GENOMIC DNA]</scope>
    <source>
        <strain evidence="1 2">UMB0777</strain>
    </source>
</reference>
<dbReference type="EMBL" id="PKJC01000023">
    <property type="protein sequence ID" value="PKZ63592.1"/>
    <property type="molecule type" value="Genomic_DNA"/>
</dbReference>
<organism evidence="1 2">
    <name type="scientific">Gordonia terrae</name>
    <dbReference type="NCBI Taxonomy" id="2055"/>
    <lineage>
        <taxon>Bacteria</taxon>
        <taxon>Bacillati</taxon>
        <taxon>Actinomycetota</taxon>
        <taxon>Actinomycetes</taxon>
        <taxon>Mycobacteriales</taxon>
        <taxon>Gordoniaceae</taxon>
        <taxon>Gordonia</taxon>
    </lineage>
</organism>
<name>A0A2I1R384_9ACTN</name>
<evidence type="ECO:0000313" key="1">
    <source>
        <dbReference type="EMBL" id="PKZ63592.1"/>
    </source>
</evidence>
<sequence>MPGPGRWCCCCGATDVALVAVLSVVSRKFTDAESWVYGGDWLCAACGWAYSTAELRRSVYLVDQHRLARTVVERTELGELLAAGPLPVDRMVVVPVRGRRHILPTARWGHVCTDDTAIRWDDLAVALLTDLRWLRTLPGVRAAMLTDPVPPMTLIRALPADQWPQLLTAWDALTVWRTHPGAWWDAAIALSTPGGTAPATATRRAG</sequence>
<evidence type="ECO:0000313" key="2">
    <source>
        <dbReference type="Proteomes" id="UP000234662"/>
    </source>
</evidence>
<accession>A0A2I1R384</accession>
<protein>
    <submittedName>
        <fullName evidence="1">Uncharacterized protein</fullName>
    </submittedName>
</protein>
<gene>
    <name evidence="1" type="ORF">CYJ73_21255</name>
</gene>
<dbReference type="Proteomes" id="UP000234662">
    <property type="component" value="Unassembled WGS sequence"/>
</dbReference>
<proteinExistence type="predicted"/>
<dbReference type="AlphaFoldDB" id="A0A2I1R384"/>
<comment type="caution">
    <text evidence="1">The sequence shown here is derived from an EMBL/GenBank/DDBJ whole genome shotgun (WGS) entry which is preliminary data.</text>
</comment>